<keyword evidence="3" id="KW-1185">Reference proteome</keyword>
<gene>
    <name evidence="2" type="ORF">ACFP3R_01775</name>
</gene>
<evidence type="ECO:0000259" key="1">
    <source>
        <dbReference type="Pfam" id="PF04738"/>
    </source>
</evidence>
<name>A0ABW1NZ65_9PSEU</name>
<dbReference type="EMBL" id="JBHSQO010000001">
    <property type="protein sequence ID" value="MFC6087992.1"/>
    <property type="molecule type" value="Genomic_DNA"/>
</dbReference>
<comment type="caution">
    <text evidence="2">The sequence shown here is derived from an EMBL/GenBank/DDBJ whole genome shotgun (WGS) entry which is preliminary data.</text>
</comment>
<dbReference type="InterPro" id="IPR006827">
    <property type="entry name" value="Lant_deHydtase_N"/>
</dbReference>
<organism evidence="2 3">
    <name type="scientific">Saccharothrix lopnurensis</name>
    <dbReference type="NCBI Taxonomy" id="1670621"/>
    <lineage>
        <taxon>Bacteria</taxon>
        <taxon>Bacillati</taxon>
        <taxon>Actinomycetota</taxon>
        <taxon>Actinomycetes</taxon>
        <taxon>Pseudonocardiales</taxon>
        <taxon>Pseudonocardiaceae</taxon>
        <taxon>Saccharothrix</taxon>
    </lineage>
</organism>
<evidence type="ECO:0000313" key="2">
    <source>
        <dbReference type="EMBL" id="MFC6087992.1"/>
    </source>
</evidence>
<accession>A0ABW1NZ65</accession>
<feature type="domain" description="Lantibiotic dehydratase N-terminal" evidence="1">
    <location>
        <begin position="496"/>
        <end position="721"/>
    </location>
</feature>
<sequence length="794" mass="85188">MGDPAVLLRLAGLPVRLWLAGGCPELFSALADADAAAEAEREHGRALAARLGDRVVPRPEVTAAERQAVLRVRRAAHGGRELPDEAVLALTRRAAARVDPPSAIGLDRLAVHARARREADARLLDDLAAERRRLAGLPWRLLRSSPVGTAALVHDAADLLADVERRVAAGESWEGKRLRQRADHLWRLIARGAVETTPRNWFGHVAPAPGGTGPLTAGPFAVHEVPNVHTARSCGDGLALPGLHWSEGGDFVTWVPHERDPGLLCEVRVRDTAALSAVRRALAAGPGPRDEVVTALLGPRAGEPAGRAALASFLDHLVRLGVLRRSRDVTDRASTWGPARARPRTGDDFLDVHRRVTGAAPVPDEAGVRVATGVLRRLDALVKADAPASSSPLRDLVDERPTPVPELVRRFLADRPDHRPVPADGGAWPVAHDPGSGYSALLRWLADHPDEPGGAVELTHDLLDAVDAPRSLPDWPVDCLLRPLPPEPGAPVAVLDTAVPAGTLDARFARGLRLVHDVEPGPVTAYREFLREFERARGGRLVEVLVPPHNARSANAVRRPACTDLWTGDPDHRPYFGEEHPGRHVPLDAITLRREGRTVIAEAGGERLWPVHHATRMPFPPWDVALALLLVAGPPGAHRATGHRADALAAFPGRRHLPRLTAGSLVVCRAQWRVRRDELWAPDADQGARFRALGRLTRARSLPRFALAGPPGGRRVPVDLAGLPASRVLDRVLAGGEELVLTEMLPTPADFPVDDTTHTAGDRLACQLLLRLPVTGDPSSPPGRAGAALVADAV</sequence>
<dbReference type="RefSeq" id="WP_380632045.1">
    <property type="nucleotide sequence ID" value="NZ_JBHSQO010000001.1"/>
</dbReference>
<dbReference type="Pfam" id="PF04738">
    <property type="entry name" value="Lant_dehydr_N"/>
    <property type="match status" value="1"/>
</dbReference>
<protein>
    <recommendedName>
        <fullName evidence="1">Lantibiotic dehydratase N-terminal domain-containing protein</fullName>
    </recommendedName>
</protein>
<dbReference type="Proteomes" id="UP001596220">
    <property type="component" value="Unassembled WGS sequence"/>
</dbReference>
<proteinExistence type="predicted"/>
<reference evidence="3" key="1">
    <citation type="journal article" date="2019" name="Int. J. Syst. Evol. Microbiol.">
        <title>The Global Catalogue of Microorganisms (GCM) 10K type strain sequencing project: providing services to taxonomists for standard genome sequencing and annotation.</title>
        <authorList>
            <consortium name="The Broad Institute Genomics Platform"/>
            <consortium name="The Broad Institute Genome Sequencing Center for Infectious Disease"/>
            <person name="Wu L."/>
            <person name="Ma J."/>
        </authorList>
    </citation>
    <scope>NUCLEOTIDE SEQUENCE [LARGE SCALE GENOMIC DNA]</scope>
    <source>
        <strain evidence="3">CGMCC 4.7246</strain>
    </source>
</reference>
<evidence type="ECO:0000313" key="3">
    <source>
        <dbReference type="Proteomes" id="UP001596220"/>
    </source>
</evidence>